<evidence type="ECO:0008006" key="3">
    <source>
        <dbReference type="Google" id="ProtNLM"/>
    </source>
</evidence>
<dbReference type="EMBL" id="JAMTCP010000026">
    <property type="protein sequence ID" value="MCP2260385.1"/>
    <property type="molecule type" value="Genomic_DNA"/>
</dbReference>
<dbReference type="Proteomes" id="UP001205311">
    <property type="component" value="Unassembled WGS sequence"/>
</dbReference>
<organism evidence="1 2">
    <name type="scientific">Streptoalloteichus tenebrarius (strain ATCC 17920 / DSM 40477 / JCM 4838 / CBS 697.72 / NBRC 16177 / NCIMB 11028 / NRRL B-12390 / A12253. 1 / ISP 5477)</name>
    <name type="common">Streptomyces tenebrarius</name>
    <dbReference type="NCBI Taxonomy" id="1933"/>
    <lineage>
        <taxon>Bacteria</taxon>
        <taxon>Bacillati</taxon>
        <taxon>Actinomycetota</taxon>
        <taxon>Actinomycetes</taxon>
        <taxon>Pseudonocardiales</taxon>
        <taxon>Pseudonocardiaceae</taxon>
        <taxon>Streptoalloteichus</taxon>
    </lineage>
</organism>
<evidence type="ECO:0000313" key="1">
    <source>
        <dbReference type="EMBL" id="MCP2260385.1"/>
    </source>
</evidence>
<keyword evidence="2" id="KW-1185">Reference proteome</keyword>
<name>A0ABT1HY15_STRSD</name>
<proteinExistence type="predicted"/>
<accession>A0ABT1HY15</accession>
<evidence type="ECO:0000313" key="2">
    <source>
        <dbReference type="Proteomes" id="UP001205311"/>
    </source>
</evidence>
<gene>
    <name evidence="1" type="ORF">LX15_004099</name>
</gene>
<protein>
    <recommendedName>
        <fullName evidence="3">Transposase</fullName>
    </recommendedName>
</protein>
<comment type="caution">
    <text evidence="1">The sequence shown here is derived from an EMBL/GenBank/DDBJ whole genome shotgun (WGS) entry which is preliminary data.</text>
</comment>
<sequence>MLRQGLQRHVVKIDARLRMTREEALREIDEVEAAHLLYRTWAESPPSGAETRQGIP</sequence>
<reference evidence="1 2" key="1">
    <citation type="submission" date="2022-06" db="EMBL/GenBank/DDBJ databases">
        <title>Genomic Encyclopedia of Archaeal and Bacterial Type Strains, Phase II (KMG-II): from individual species to whole genera.</title>
        <authorList>
            <person name="Goeker M."/>
        </authorList>
    </citation>
    <scope>NUCLEOTIDE SEQUENCE [LARGE SCALE GENOMIC DNA]</scope>
    <source>
        <strain evidence="1 2">DSM 40477</strain>
    </source>
</reference>